<organism evidence="1 2">
    <name type="scientific">Oryza meyeriana var. granulata</name>
    <dbReference type="NCBI Taxonomy" id="110450"/>
    <lineage>
        <taxon>Eukaryota</taxon>
        <taxon>Viridiplantae</taxon>
        <taxon>Streptophyta</taxon>
        <taxon>Embryophyta</taxon>
        <taxon>Tracheophyta</taxon>
        <taxon>Spermatophyta</taxon>
        <taxon>Magnoliopsida</taxon>
        <taxon>Liliopsida</taxon>
        <taxon>Poales</taxon>
        <taxon>Poaceae</taxon>
        <taxon>BOP clade</taxon>
        <taxon>Oryzoideae</taxon>
        <taxon>Oryzeae</taxon>
        <taxon>Oryzinae</taxon>
        <taxon>Oryza</taxon>
        <taxon>Oryza meyeriana</taxon>
    </lineage>
</organism>
<proteinExistence type="predicted"/>
<name>A0A6G1CAC4_9ORYZ</name>
<sequence length="81" mass="8059">MHWPVEPVEVHVALGEVEVATTRMVGEAPVMVKAVACVAGETVEVASTEDGVAALGDAEAEVACVAEGGESTTSGVGTIGH</sequence>
<comment type="caution">
    <text evidence="1">The sequence shown here is derived from an EMBL/GenBank/DDBJ whole genome shotgun (WGS) entry which is preliminary data.</text>
</comment>
<reference evidence="1 2" key="1">
    <citation type="submission" date="2019-11" db="EMBL/GenBank/DDBJ databases">
        <title>Whole genome sequence of Oryza granulata.</title>
        <authorList>
            <person name="Li W."/>
        </authorList>
    </citation>
    <scope>NUCLEOTIDE SEQUENCE [LARGE SCALE GENOMIC DNA]</scope>
    <source>
        <strain evidence="2">cv. Menghai</strain>
        <tissue evidence="1">Leaf</tissue>
    </source>
</reference>
<dbReference type="EMBL" id="SPHZ02000010">
    <property type="protein sequence ID" value="KAF0897046.1"/>
    <property type="molecule type" value="Genomic_DNA"/>
</dbReference>
<accession>A0A6G1CAC4</accession>
<evidence type="ECO:0000313" key="1">
    <source>
        <dbReference type="EMBL" id="KAF0897046.1"/>
    </source>
</evidence>
<keyword evidence="2" id="KW-1185">Reference proteome</keyword>
<dbReference type="Proteomes" id="UP000479710">
    <property type="component" value="Unassembled WGS sequence"/>
</dbReference>
<protein>
    <submittedName>
        <fullName evidence="1">Uncharacterized protein</fullName>
    </submittedName>
</protein>
<gene>
    <name evidence="1" type="ORF">E2562_032348</name>
</gene>
<evidence type="ECO:0000313" key="2">
    <source>
        <dbReference type="Proteomes" id="UP000479710"/>
    </source>
</evidence>
<dbReference type="AlphaFoldDB" id="A0A6G1CAC4"/>